<dbReference type="EMBL" id="JARGYC010000033">
    <property type="protein sequence ID" value="MDF0601737.1"/>
    <property type="molecule type" value="Genomic_DNA"/>
</dbReference>
<accession>A0AAE3NTF0</accession>
<feature type="signal peptide" evidence="1">
    <location>
        <begin position="1"/>
        <end position="20"/>
    </location>
</feature>
<dbReference type="Proteomes" id="UP001220964">
    <property type="component" value="Unassembled WGS sequence"/>
</dbReference>
<keyword evidence="3" id="KW-1185">Reference proteome</keyword>
<feature type="chain" id="PRO_5042199541" evidence="1">
    <location>
        <begin position="21"/>
        <end position="133"/>
    </location>
</feature>
<proteinExistence type="predicted"/>
<dbReference type="RefSeq" id="WP_275567878.1">
    <property type="nucleotide sequence ID" value="NZ_JARGYC010000033.1"/>
</dbReference>
<organism evidence="2 3">
    <name type="scientific">Psychromarinibacter sediminicola</name>
    <dbReference type="NCBI Taxonomy" id="3033385"/>
    <lineage>
        <taxon>Bacteria</taxon>
        <taxon>Pseudomonadati</taxon>
        <taxon>Pseudomonadota</taxon>
        <taxon>Alphaproteobacteria</taxon>
        <taxon>Rhodobacterales</taxon>
        <taxon>Paracoccaceae</taxon>
        <taxon>Psychromarinibacter</taxon>
    </lineage>
</organism>
<protein>
    <submittedName>
        <fullName evidence="2">Uncharacterized protein</fullName>
    </submittedName>
</protein>
<sequence length="133" mass="15005">MGRLGLGLCAAVFLAAPAAAQFDSAEQVKPILKTIKPQWISLREFNGQDLLYFTMLEVYRCGIEQIRFVINDGKPQVWETEPCEGDETFSEIGEDRLPYATLPLQSVDKVRIELTYDDGTVEWGEYARGDVLQ</sequence>
<evidence type="ECO:0000313" key="2">
    <source>
        <dbReference type="EMBL" id="MDF0601737.1"/>
    </source>
</evidence>
<reference evidence="2" key="1">
    <citation type="submission" date="2023-03" db="EMBL/GenBank/DDBJ databases">
        <title>Multiphase analysis and comparison of six strains from genera Psychromarinibacter, Lutimaribacter, and Maritimibacter, including a novel species: Psychromarinibacter sediminicola sp. nov.</title>
        <authorList>
            <person name="Wang Y.-H."/>
            <person name="Ye M.-Q."/>
            <person name="Du Z.-J."/>
        </authorList>
    </citation>
    <scope>NUCLEOTIDE SEQUENCE</scope>
    <source>
        <strain evidence="2">C21-152</strain>
    </source>
</reference>
<evidence type="ECO:0000313" key="3">
    <source>
        <dbReference type="Proteomes" id="UP001220964"/>
    </source>
</evidence>
<dbReference type="AlphaFoldDB" id="A0AAE3NTF0"/>
<keyword evidence="1" id="KW-0732">Signal</keyword>
<name>A0AAE3NTF0_9RHOB</name>
<comment type="caution">
    <text evidence="2">The sequence shown here is derived from an EMBL/GenBank/DDBJ whole genome shotgun (WGS) entry which is preliminary data.</text>
</comment>
<evidence type="ECO:0000256" key="1">
    <source>
        <dbReference type="SAM" id="SignalP"/>
    </source>
</evidence>
<gene>
    <name evidence="2" type="ORF">P1J78_13410</name>
</gene>